<keyword evidence="6" id="KW-0653">Protein transport</keyword>
<keyword evidence="11" id="KW-1185">Reference proteome</keyword>
<organism evidence="10 11">
    <name type="scientific">Physocladia obscura</name>
    <dbReference type="NCBI Taxonomy" id="109957"/>
    <lineage>
        <taxon>Eukaryota</taxon>
        <taxon>Fungi</taxon>
        <taxon>Fungi incertae sedis</taxon>
        <taxon>Chytridiomycota</taxon>
        <taxon>Chytridiomycota incertae sedis</taxon>
        <taxon>Chytridiomycetes</taxon>
        <taxon>Chytridiales</taxon>
        <taxon>Chytriomycetaceae</taxon>
        <taxon>Physocladia</taxon>
    </lineage>
</organism>
<keyword evidence="3" id="KW-0813">Transport</keyword>
<keyword evidence="7 9" id="KW-1133">Transmembrane helix</keyword>
<feature type="transmembrane region" description="Helical" evidence="9">
    <location>
        <begin position="48"/>
        <end position="74"/>
    </location>
</feature>
<dbReference type="PANTHER" id="PTHR22601">
    <property type="entry name" value="ISP4 LIKE PROTEIN"/>
    <property type="match status" value="1"/>
</dbReference>
<dbReference type="GO" id="GO:0035673">
    <property type="term" value="F:oligopeptide transmembrane transporter activity"/>
    <property type="evidence" value="ECO:0007669"/>
    <property type="project" value="InterPro"/>
</dbReference>
<dbReference type="EMBL" id="JADGJH010000387">
    <property type="protein sequence ID" value="KAJ3130414.1"/>
    <property type="molecule type" value="Genomic_DNA"/>
</dbReference>
<feature type="transmembrane region" description="Helical" evidence="9">
    <location>
        <begin position="469"/>
        <end position="494"/>
    </location>
</feature>
<feature type="transmembrane region" description="Helical" evidence="9">
    <location>
        <begin position="698"/>
        <end position="720"/>
    </location>
</feature>
<dbReference type="GO" id="GO:0015031">
    <property type="term" value="P:protein transport"/>
    <property type="evidence" value="ECO:0007669"/>
    <property type="project" value="UniProtKB-KW"/>
</dbReference>
<evidence type="ECO:0008006" key="12">
    <source>
        <dbReference type="Google" id="ProtNLM"/>
    </source>
</evidence>
<keyword evidence="5" id="KW-0571">Peptide transport</keyword>
<evidence type="ECO:0000256" key="4">
    <source>
        <dbReference type="ARBA" id="ARBA00022692"/>
    </source>
</evidence>
<comment type="similarity">
    <text evidence="2">Belongs to the oligopeptide OPT transporter family.</text>
</comment>
<dbReference type="AlphaFoldDB" id="A0AAD5T4D0"/>
<keyword evidence="8 9" id="KW-0472">Membrane</keyword>
<accession>A0AAD5T4D0</accession>
<protein>
    <recommendedName>
        <fullName evidence="12">OPT family small oligopeptide transporter</fullName>
    </recommendedName>
</protein>
<dbReference type="GO" id="GO:0016020">
    <property type="term" value="C:membrane"/>
    <property type="evidence" value="ECO:0007669"/>
    <property type="project" value="UniProtKB-SubCell"/>
</dbReference>
<evidence type="ECO:0000256" key="2">
    <source>
        <dbReference type="ARBA" id="ARBA00008807"/>
    </source>
</evidence>
<evidence type="ECO:0000256" key="5">
    <source>
        <dbReference type="ARBA" id="ARBA00022856"/>
    </source>
</evidence>
<evidence type="ECO:0000256" key="3">
    <source>
        <dbReference type="ARBA" id="ARBA00022448"/>
    </source>
</evidence>
<feature type="transmembrane region" description="Helical" evidence="9">
    <location>
        <begin position="665"/>
        <end position="686"/>
    </location>
</feature>
<keyword evidence="4 9" id="KW-0812">Transmembrane</keyword>
<evidence type="ECO:0000256" key="7">
    <source>
        <dbReference type="ARBA" id="ARBA00022989"/>
    </source>
</evidence>
<feature type="transmembrane region" description="Helical" evidence="9">
    <location>
        <begin position="445"/>
        <end position="462"/>
    </location>
</feature>
<feature type="transmembrane region" description="Helical" evidence="9">
    <location>
        <begin position="224"/>
        <end position="257"/>
    </location>
</feature>
<dbReference type="InterPro" id="IPR004648">
    <property type="entry name" value="Oligpept_transpt"/>
</dbReference>
<name>A0AAD5T4D0_9FUNG</name>
<feature type="transmembrane region" description="Helical" evidence="9">
    <location>
        <begin position="596"/>
        <end position="616"/>
    </location>
</feature>
<feature type="transmembrane region" description="Helical" evidence="9">
    <location>
        <begin position="393"/>
        <end position="412"/>
    </location>
</feature>
<dbReference type="InterPro" id="IPR004813">
    <property type="entry name" value="OPT"/>
</dbReference>
<evidence type="ECO:0000256" key="9">
    <source>
        <dbReference type="SAM" id="Phobius"/>
    </source>
</evidence>
<comment type="subcellular location">
    <subcellularLocation>
        <location evidence="1">Membrane</location>
        <topology evidence="1">Multi-pass membrane protein</topology>
    </subcellularLocation>
</comment>
<feature type="transmembrane region" description="Helical" evidence="9">
    <location>
        <begin position="554"/>
        <end position="576"/>
    </location>
</feature>
<dbReference type="NCBIfam" id="TIGR00728">
    <property type="entry name" value="OPT_sfam"/>
    <property type="match status" value="2"/>
</dbReference>
<gene>
    <name evidence="10" type="ORF">HK100_008064</name>
</gene>
<proteinExistence type="inferred from homology"/>
<evidence type="ECO:0000256" key="1">
    <source>
        <dbReference type="ARBA" id="ARBA00004141"/>
    </source>
</evidence>
<comment type="caution">
    <text evidence="10">The sequence shown here is derived from an EMBL/GenBank/DDBJ whole genome shotgun (WGS) entry which is preliminary data.</text>
</comment>
<dbReference type="Proteomes" id="UP001211907">
    <property type="component" value="Unassembled WGS sequence"/>
</dbReference>
<feature type="transmembrane region" description="Helical" evidence="9">
    <location>
        <begin position="623"/>
        <end position="645"/>
    </location>
</feature>
<evidence type="ECO:0000313" key="10">
    <source>
        <dbReference type="EMBL" id="KAJ3130414.1"/>
    </source>
</evidence>
<dbReference type="Pfam" id="PF03169">
    <property type="entry name" value="OPT"/>
    <property type="match status" value="1"/>
</dbReference>
<feature type="transmembrane region" description="Helical" evidence="9">
    <location>
        <begin position="115"/>
        <end position="136"/>
    </location>
</feature>
<feature type="transmembrane region" description="Helical" evidence="9">
    <location>
        <begin position="294"/>
        <end position="317"/>
    </location>
</feature>
<reference evidence="10" key="1">
    <citation type="submission" date="2020-05" db="EMBL/GenBank/DDBJ databases">
        <title>Phylogenomic resolution of chytrid fungi.</title>
        <authorList>
            <person name="Stajich J.E."/>
            <person name="Amses K."/>
            <person name="Simmons R."/>
            <person name="Seto K."/>
            <person name="Myers J."/>
            <person name="Bonds A."/>
            <person name="Quandt C.A."/>
            <person name="Barry K."/>
            <person name="Liu P."/>
            <person name="Grigoriev I."/>
            <person name="Longcore J.E."/>
            <person name="James T.Y."/>
        </authorList>
    </citation>
    <scope>NUCLEOTIDE SEQUENCE</scope>
    <source>
        <strain evidence="10">JEL0513</strain>
    </source>
</reference>
<evidence type="ECO:0000313" key="11">
    <source>
        <dbReference type="Proteomes" id="UP001211907"/>
    </source>
</evidence>
<feature type="transmembrane region" description="Helical" evidence="9">
    <location>
        <begin position="148"/>
        <end position="166"/>
    </location>
</feature>
<evidence type="ECO:0000256" key="6">
    <source>
        <dbReference type="ARBA" id="ARBA00022927"/>
    </source>
</evidence>
<feature type="transmembrane region" description="Helical" evidence="9">
    <location>
        <begin position="500"/>
        <end position="523"/>
    </location>
</feature>
<sequence length="775" mass="86620">MRGSQFITGEQVFYDEDDETQLDDDMFHISSIVDAVVPLYDTPSTPSLTFRVLAIGIVSNIVNPFMAILMAYPLGVFMANTLPIRIYKLPSFLFSTKLFPYKFTMNPGPFSVKEHALIFLISSTASNPSYAIYNIVDQKYILGQGLDSKWCLLFALVCQFYGYGFAGLFRKFLVRPAAMLWPANLSVIAVINSFHTSKEEVAEDDDKSLTEKMKPKKIMSRHKFFWIATGIMFLWQWFPSFIAPIFSAVSIVCFVAPQASKLRLFGSAAQGVGFASLSFDWSVVTTVGPITSPIWALANNLIGLWLFLWVIIPILWATNAFGADNLLGSSPVYGPNGTGTFPLGYALNSFNLFSNDNTPISTASLLDSSMQFNQTAYDLVQPIRFTTLLAVNYASKFLSVTSAITHVILWYGPDIFYRFKTATRDLDVDDIHVKLMDSYPEVPNSWYITVLAINTLAALSVCQWGGFELSWWGVVISAVFALVVFLPIGCLQAISGQNIAINVVAEMIAGYIMPGQLVSVLTFKTLTYMTVYQGLNLIQDLKFGHYMKIPPRDIFWAQMIASFLAVFVSFFTATTIFEALGDEILNGLEGWNGASYQTFLMTGAVWGGIGPARFFAVGSGYENLAYCFLVGALLPILPWALYHLGWGNWWYLINVPLIVTMPDEIGILHSNMITPLIVGIIVNFFIKRWNNSWWSRYAYIMSAAFDTGAALAVMVIFFAMKMTSTDMPFYVLNRIDFEQCTPSYYMTCLEHMVEGGVNYNSSEDIPVCKTFGLEQ</sequence>
<evidence type="ECO:0000256" key="8">
    <source>
        <dbReference type="ARBA" id="ARBA00023136"/>
    </source>
</evidence>